<evidence type="ECO:0000313" key="1">
    <source>
        <dbReference type="EMBL" id="BAH94993.1"/>
    </source>
</evidence>
<organism evidence="1 2">
    <name type="scientific">Oryza sativa subsp. japonica</name>
    <name type="common">Rice</name>
    <dbReference type="NCBI Taxonomy" id="39947"/>
    <lineage>
        <taxon>Eukaryota</taxon>
        <taxon>Viridiplantae</taxon>
        <taxon>Streptophyta</taxon>
        <taxon>Embryophyta</taxon>
        <taxon>Tracheophyta</taxon>
        <taxon>Spermatophyta</taxon>
        <taxon>Magnoliopsida</taxon>
        <taxon>Liliopsida</taxon>
        <taxon>Poales</taxon>
        <taxon>Poaceae</taxon>
        <taxon>BOP clade</taxon>
        <taxon>Oryzoideae</taxon>
        <taxon>Oryzeae</taxon>
        <taxon>Oryzinae</taxon>
        <taxon>Oryza</taxon>
        <taxon>Oryza sativa</taxon>
    </lineage>
</organism>
<reference evidence="2" key="2">
    <citation type="journal article" date="2008" name="Nucleic Acids Res.">
        <title>The rice annotation project database (RAP-DB): 2008 update.</title>
        <authorList>
            <consortium name="The rice annotation project (RAP)"/>
        </authorList>
    </citation>
    <scope>GENOME REANNOTATION</scope>
    <source>
        <strain evidence="2">cv. Nipponbare</strain>
    </source>
</reference>
<dbReference type="KEGG" id="dosa:Os10g0555650"/>
<dbReference type="EMBL" id="AP008216">
    <property type="protein sequence ID" value="BAH94993.1"/>
    <property type="molecule type" value="Genomic_DNA"/>
</dbReference>
<gene>
    <name evidence="1" type="ordered locus">Os10g0555650</name>
</gene>
<dbReference type="AlphaFoldDB" id="A0A0P0XX19"/>
<dbReference type="Gramene" id="Os10t0555651-00">
    <property type="protein sequence ID" value="Os10t0555651-00"/>
    <property type="gene ID" value="Os10g0555651"/>
</dbReference>
<protein>
    <submittedName>
        <fullName evidence="1">Os10g0555650 protein</fullName>
    </submittedName>
</protein>
<accession>A0A0P0XX19</accession>
<dbReference type="Proteomes" id="UP000000763">
    <property type="component" value="Chromosome 10"/>
</dbReference>
<evidence type="ECO:0000313" key="2">
    <source>
        <dbReference type="Proteomes" id="UP000000763"/>
    </source>
</evidence>
<sequence>MIDLAELDDGAVVGVGGPVRRDDVVGDERLAGVAADAEGEGRLEAVVGVEAPDGAPRLPHRRPDAGGAAVRRLGLHEVDLHDVAVEVLVLDEHGEVHRVGALLDVEVDLEARVVAGDAPELDVDDARVAELVVEPRLGHGAERRAAQVEVVPGHGVVVHVGDDHRLDVARARRVLVAPDL</sequence>
<name>A0A0P0XX19_ORYSJ</name>
<reference evidence="1 2" key="1">
    <citation type="journal article" date="2005" name="Nature">
        <title>The map-based sequence of the rice genome.</title>
        <authorList>
            <consortium name="International rice genome sequencing project (IRGSP)"/>
            <person name="Matsumoto T."/>
            <person name="Wu J."/>
            <person name="Kanamori H."/>
            <person name="Katayose Y."/>
            <person name="Fujisawa M."/>
            <person name="Namiki N."/>
            <person name="Mizuno H."/>
            <person name="Yamamoto K."/>
            <person name="Antonio B.A."/>
            <person name="Baba T."/>
            <person name="Sakata K."/>
            <person name="Nagamura Y."/>
            <person name="Aoki H."/>
            <person name="Arikawa K."/>
            <person name="Arita K."/>
            <person name="Bito T."/>
            <person name="Chiden Y."/>
            <person name="Fujitsuka N."/>
            <person name="Fukunaka R."/>
            <person name="Hamada M."/>
            <person name="Harada C."/>
            <person name="Hayashi A."/>
            <person name="Hijishita S."/>
            <person name="Honda M."/>
            <person name="Hosokawa S."/>
            <person name="Ichikawa Y."/>
            <person name="Idonuma A."/>
            <person name="Iijima M."/>
            <person name="Ikeda M."/>
            <person name="Ikeno M."/>
            <person name="Ito K."/>
            <person name="Ito S."/>
            <person name="Ito T."/>
            <person name="Ito Y."/>
            <person name="Ito Y."/>
            <person name="Iwabuchi A."/>
            <person name="Kamiya K."/>
            <person name="Karasawa W."/>
            <person name="Kurita K."/>
            <person name="Katagiri S."/>
            <person name="Kikuta A."/>
            <person name="Kobayashi H."/>
            <person name="Kobayashi N."/>
            <person name="Machita K."/>
            <person name="Maehara T."/>
            <person name="Masukawa M."/>
            <person name="Mizubayashi T."/>
            <person name="Mukai Y."/>
            <person name="Nagasaki H."/>
            <person name="Nagata Y."/>
            <person name="Naito S."/>
            <person name="Nakashima M."/>
            <person name="Nakama Y."/>
            <person name="Nakamichi Y."/>
            <person name="Nakamura M."/>
            <person name="Meguro A."/>
            <person name="Negishi M."/>
            <person name="Ohta I."/>
            <person name="Ohta T."/>
            <person name="Okamoto M."/>
            <person name="Ono N."/>
            <person name="Saji S."/>
            <person name="Sakaguchi M."/>
            <person name="Sakai K."/>
            <person name="Shibata M."/>
            <person name="Shimokawa T."/>
            <person name="Song J."/>
            <person name="Takazaki Y."/>
            <person name="Terasawa K."/>
            <person name="Tsugane M."/>
            <person name="Tsuji K."/>
            <person name="Ueda S."/>
            <person name="Waki K."/>
            <person name="Yamagata H."/>
            <person name="Yamamoto M."/>
            <person name="Yamamoto S."/>
            <person name="Yamane H."/>
            <person name="Yoshiki S."/>
            <person name="Yoshihara R."/>
            <person name="Yukawa K."/>
            <person name="Zhong H."/>
            <person name="Yano M."/>
            <person name="Yuan Q."/>
            <person name="Ouyang S."/>
            <person name="Liu J."/>
            <person name="Jones K.M."/>
            <person name="Gansberger K."/>
            <person name="Moffat K."/>
            <person name="Hill J."/>
            <person name="Bera J."/>
            <person name="Fadrosh D."/>
            <person name="Jin S."/>
            <person name="Johri S."/>
            <person name="Kim M."/>
            <person name="Overton L."/>
            <person name="Reardon M."/>
            <person name="Tsitrin T."/>
            <person name="Vuong H."/>
            <person name="Weaver B."/>
            <person name="Ciecko A."/>
            <person name="Tallon L."/>
            <person name="Jackson J."/>
            <person name="Pai G."/>
            <person name="Aken S.V."/>
            <person name="Utterback T."/>
            <person name="Reidmuller S."/>
            <person name="Feldblyum T."/>
            <person name="Hsiao J."/>
            <person name="Zismann V."/>
            <person name="Iobst S."/>
            <person name="de Vazeille A.R."/>
            <person name="Buell C.R."/>
            <person name="Ying K."/>
            <person name="Li Y."/>
            <person name="Lu T."/>
            <person name="Huang Y."/>
            <person name="Zhao Q."/>
            <person name="Feng Q."/>
            <person name="Zhang L."/>
            <person name="Zhu J."/>
            <person name="Weng Q."/>
            <person name="Mu J."/>
            <person name="Lu Y."/>
            <person name="Fan D."/>
            <person name="Liu Y."/>
            <person name="Guan J."/>
            <person name="Zhang Y."/>
            <person name="Yu S."/>
            <person name="Liu X."/>
            <person name="Zhang Y."/>
            <person name="Hong G."/>
            <person name="Han B."/>
            <person name="Choisne N."/>
            <person name="Demange N."/>
            <person name="Orjeda G."/>
            <person name="Samain S."/>
            <person name="Cattolico L."/>
            <person name="Pelletier E."/>
            <person name="Couloux A."/>
            <person name="Segurens B."/>
            <person name="Wincker P."/>
            <person name="D'Hont A."/>
            <person name="Scarpelli C."/>
            <person name="Weissenbach J."/>
            <person name="Salanoubat M."/>
            <person name="Quetier F."/>
            <person name="Yu Y."/>
            <person name="Kim H.R."/>
            <person name="Rambo T."/>
            <person name="Currie J."/>
            <person name="Collura K."/>
            <person name="Luo M."/>
            <person name="Yang T."/>
            <person name="Ammiraju J.S.S."/>
            <person name="Engler F."/>
            <person name="Soderlund C."/>
            <person name="Wing R.A."/>
            <person name="Palmer L.E."/>
            <person name="de la Bastide M."/>
            <person name="Spiegel L."/>
            <person name="Nascimento L."/>
            <person name="Zutavern T."/>
            <person name="O'Shaughnessy A."/>
            <person name="Dike S."/>
            <person name="Dedhia N."/>
            <person name="Preston R."/>
            <person name="Balija V."/>
            <person name="McCombie W.R."/>
            <person name="Chow T."/>
            <person name="Chen H."/>
            <person name="Chung M."/>
            <person name="Chen C."/>
            <person name="Shaw J."/>
            <person name="Wu H."/>
            <person name="Hsiao K."/>
            <person name="Chao Y."/>
            <person name="Chu M."/>
            <person name="Cheng C."/>
            <person name="Hour A."/>
            <person name="Lee P."/>
            <person name="Lin S."/>
            <person name="Lin Y."/>
            <person name="Liou J."/>
            <person name="Liu S."/>
            <person name="Hsing Y."/>
            <person name="Raghuvanshi S."/>
            <person name="Mohanty A."/>
            <person name="Bharti A.K."/>
            <person name="Gaur A."/>
            <person name="Gupta V."/>
            <person name="Kumar D."/>
            <person name="Ravi V."/>
            <person name="Vij S."/>
            <person name="Kapur A."/>
            <person name="Khurana P."/>
            <person name="Khurana P."/>
            <person name="Khurana J.P."/>
            <person name="Tyagi A.K."/>
            <person name="Gaikwad K."/>
            <person name="Singh A."/>
            <person name="Dalal V."/>
            <person name="Srivastava S."/>
            <person name="Dixit A."/>
            <person name="Pal A.K."/>
            <person name="Ghazi I.A."/>
            <person name="Yadav M."/>
            <person name="Pandit A."/>
            <person name="Bhargava A."/>
            <person name="Sureshbabu K."/>
            <person name="Batra K."/>
            <person name="Sharma T.R."/>
            <person name="Mohapatra T."/>
            <person name="Singh N.K."/>
            <person name="Messing J."/>
            <person name="Nelson A.B."/>
            <person name="Fuks G."/>
            <person name="Kavchok S."/>
            <person name="Keizer G."/>
            <person name="Linton E."/>
            <person name="Llaca V."/>
            <person name="Song R."/>
            <person name="Tanyolac B."/>
            <person name="Young S."/>
            <person name="Ho-Il K."/>
            <person name="Hahn J.H."/>
            <person name="Sangsakoo G."/>
            <person name="Vanavichit A."/>
            <person name="de Mattos Luiz.A.T."/>
            <person name="Zimmer P.D."/>
            <person name="Malone G."/>
            <person name="Dellagostin O."/>
            <person name="de Oliveira A.C."/>
            <person name="Bevan M."/>
            <person name="Bancroft I."/>
            <person name="Minx P."/>
            <person name="Cordum H."/>
            <person name="Wilson R."/>
            <person name="Cheng Z."/>
            <person name="Jin W."/>
            <person name="Jiang J."/>
            <person name="Leong S.A."/>
            <person name="Iwama H."/>
            <person name="Gojobori T."/>
            <person name="Itoh T."/>
            <person name="Niimura Y."/>
            <person name="Fujii Y."/>
            <person name="Habara T."/>
            <person name="Sakai H."/>
            <person name="Sato Y."/>
            <person name="Wilson G."/>
            <person name="Kumar K."/>
            <person name="McCouch S."/>
            <person name="Juretic N."/>
            <person name="Hoen D."/>
            <person name="Wright S."/>
            <person name="Bruskiewich R."/>
            <person name="Bureau T."/>
            <person name="Miyao A."/>
            <person name="Hirochika H."/>
            <person name="Nishikawa T."/>
            <person name="Kadowaki K."/>
            <person name="Sugiura M."/>
            <person name="Burr B."/>
            <person name="Sasaki T."/>
        </authorList>
    </citation>
    <scope>NUCLEOTIDE SEQUENCE [LARGE SCALE GENOMIC DNA]</scope>
    <source>
        <strain evidence="2">cv. Nipponbare</strain>
    </source>
</reference>
<proteinExistence type="predicted"/>